<dbReference type="PANTHER" id="PTHR15683:SF8">
    <property type="entry name" value="SCAFFOLD ATTACHMENT FACTOR B, ISOFORM B"/>
    <property type="match status" value="1"/>
</dbReference>
<dbReference type="InterPro" id="IPR036361">
    <property type="entry name" value="SAP_dom_sf"/>
</dbReference>
<gene>
    <name evidence="6" type="primary">Safb_1</name>
    <name evidence="6" type="ORF">g.11540</name>
</gene>
<protein>
    <submittedName>
        <fullName evidence="6">Scaffold attachment factor B1</fullName>
    </submittedName>
</protein>
<dbReference type="SUPFAM" id="SSF68906">
    <property type="entry name" value="SAP domain"/>
    <property type="match status" value="1"/>
</dbReference>
<dbReference type="InterPro" id="IPR051738">
    <property type="entry name" value="SAF_Modulators"/>
</dbReference>
<dbReference type="InterPro" id="IPR003034">
    <property type="entry name" value="SAP_dom"/>
</dbReference>
<dbReference type="OrthoDB" id="6159259at2759"/>
<keyword evidence="3" id="KW-0539">Nucleus</keyword>
<dbReference type="SMART" id="SM00513">
    <property type="entry name" value="SAP"/>
    <property type="match status" value="1"/>
</dbReference>
<dbReference type="PANTHER" id="PTHR15683">
    <property type="entry name" value="SCAFFOLD ATTACHMENT FACTOR B-RELATED"/>
    <property type="match status" value="1"/>
</dbReference>
<dbReference type="Gene3D" id="1.10.720.30">
    <property type="entry name" value="SAP domain"/>
    <property type="match status" value="1"/>
</dbReference>
<feature type="compositionally biased region" description="Basic and acidic residues" evidence="4">
    <location>
        <begin position="132"/>
        <end position="144"/>
    </location>
</feature>
<dbReference type="GO" id="GO:0005634">
    <property type="term" value="C:nucleus"/>
    <property type="evidence" value="ECO:0007669"/>
    <property type="project" value="UniProtKB-SubCell"/>
</dbReference>
<evidence type="ECO:0000259" key="5">
    <source>
        <dbReference type="PROSITE" id="PS50800"/>
    </source>
</evidence>
<feature type="compositionally biased region" description="Basic and acidic residues" evidence="4">
    <location>
        <begin position="248"/>
        <end position="267"/>
    </location>
</feature>
<comment type="subcellular location">
    <subcellularLocation>
        <location evidence="1">Nucleus</location>
    </subcellularLocation>
</comment>
<evidence type="ECO:0000256" key="2">
    <source>
        <dbReference type="ARBA" id="ARBA00022884"/>
    </source>
</evidence>
<feature type="domain" description="SAP" evidence="5">
    <location>
        <begin position="10"/>
        <end position="44"/>
    </location>
</feature>
<dbReference type="Pfam" id="PF02037">
    <property type="entry name" value="SAP"/>
    <property type="match status" value="1"/>
</dbReference>
<dbReference type="GO" id="GO:0043565">
    <property type="term" value="F:sequence-specific DNA binding"/>
    <property type="evidence" value="ECO:0007669"/>
    <property type="project" value="TreeGrafter"/>
</dbReference>
<dbReference type="EMBL" id="GGMS01002370">
    <property type="protein sequence ID" value="MBY71573.1"/>
    <property type="molecule type" value="Transcribed_RNA"/>
</dbReference>
<organism evidence="6">
    <name type="scientific">Sipha flava</name>
    <name type="common">yellow sugarcane aphid</name>
    <dbReference type="NCBI Taxonomy" id="143950"/>
    <lineage>
        <taxon>Eukaryota</taxon>
        <taxon>Metazoa</taxon>
        <taxon>Ecdysozoa</taxon>
        <taxon>Arthropoda</taxon>
        <taxon>Hexapoda</taxon>
        <taxon>Insecta</taxon>
        <taxon>Pterygota</taxon>
        <taxon>Neoptera</taxon>
        <taxon>Paraneoptera</taxon>
        <taxon>Hemiptera</taxon>
        <taxon>Sternorrhyncha</taxon>
        <taxon>Aphidomorpha</taxon>
        <taxon>Aphidoidea</taxon>
        <taxon>Aphididae</taxon>
        <taxon>Sipha</taxon>
    </lineage>
</organism>
<dbReference type="GO" id="GO:0006357">
    <property type="term" value="P:regulation of transcription by RNA polymerase II"/>
    <property type="evidence" value="ECO:0007669"/>
    <property type="project" value="TreeGrafter"/>
</dbReference>
<dbReference type="GO" id="GO:0050684">
    <property type="term" value="P:regulation of mRNA processing"/>
    <property type="evidence" value="ECO:0007669"/>
    <property type="project" value="TreeGrafter"/>
</dbReference>
<feature type="compositionally biased region" description="Basic and acidic residues" evidence="4">
    <location>
        <begin position="214"/>
        <end position="237"/>
    </location>
</feature>
<dbReference type="PROSITE" id="PS50800">
    <property type="entry name" value="SAP"/>
    <property type="match status" value="1"/>
</dbReference>
<feature type="compositionally biased region" description="Acidic residues" evidence="4">
    <location>
        <begin position="102"/>
        <end position="119"/>
    </location>
</feature>
<dbReference type="AlphaFoldDB" id="A0A2S2Q1Q5"/>
<feature type="region of interest" description="Disordered" evidence="4">
    <location>
        <begin position="70"/>
        <end position="268"/>
    </location>
</feature>
<sequence length="306" mass="34921">MSETLELRKICDLKVPELRSELEKRDLDKTGVKAILLERLQKALIDEGENPENYVFDKYESLISEKKLSPVTKKKETKSVTPTKTVKTNVVGKKPGPKSTIDEDNIQDEELDHEVDEEEIKGSTENFNEINDTEKSIPENNKDDNNEDSINLTIGEDDIKLFADEEDTNIEKEDEVIENCSKEETSLIKQRESRHPVIANSSRSSTGSVKSRRSTTEKRSSVGDKPRSIHKDDKDNSNAKPIISVSVPKDEKKEEEKQVKDKVEPGTKQRFVLHTVSTTDSLPLHRKITSRIDNDNQLKKKKNYNF</sequence>
<accession>A0A2S2Q1Q5</accession>
<name>A0A2S2Q1Q5_9HEMI</name>
<keyword evidence="2" id="KW-0694">RNA-binding</keyword>
<proteinExistence type="predicted"/>
<feature type="compositionally biased region" description="Low complexity" evidence="4">
    <location>
        <begin position="79"/>
        <end position="98"/>
    </location>
</feature>
<feature type="compositionally biased region" description="Acidic residues" evidence="4">
    <location>
        <begin position="164"/>
        <end position="177"/>
    </location>
</feature>
<evidence type="ECO:0000256" key="4">
    <source>
        <dbReference type="SAM" id="MobiDB-lite"/>
    </source>
</evidence>
<evidence type="ECO:0000313" key="6">
    <source>
        <dbReference type="EMBL" id="MBY71573.1"/>
    </source>
</evidence>
<evidence type="ECO:0000256" key="1">
    <source>
        <dbReference type="ARBA" id="ARBA00004123"/>
    </source>
</evidence>
<reference evidence="6" key="1">
    <citation type="submission" date="2018-04" db="EMBL/GenBank/DDBJ databases">
        <title>Transcriptome assembly of Sipha flava.</title>
        <authorList>
            <person name="Scully E.D."/>
            <person name="Geib S.M."/>
            <person name="Palmer N.A."/>
            <person name="Koch K."/>
            <person name="Bradshaw J."/>
            <person name="Heng-Moss T."/>
            <person name="Sarath G."/>
        </authorList>
    </citation>
    <scope>NUCLEOTIDE SEQUENCE</scope>
</reference>
<feature type="compositionally biased region" description="Basic and acidic residues" evidence="4">
    <location>
        <begin position="180"/>
        <end position="195"/>
    </location>
</feature>
<evidence type="ECO:0000256" key="3">
    <source>
        <dbReference type="ARBA" id="ARBA00023242"/>
    </source>
</evidence>
<dbReference type="GO" id="GO:0003723">
    <property type="term" value="F:RNA binding"/>
    <property type="evidence" value="ECO:0007669"/>
    <property type="project" value="UniProtKB-KW"/>
</dbReference>